<organism evidence="1 2">
    <name type="scientific">Candidatus Megaera venefica</name>
    <dbReference type="NCBI Taxonomy" id="2055910"/>
    <lineage>
        <taxon>Bacteria</taxon>
        <taxon>Pseudomonadati</taxon>
        <taxon>Pseudomonadota</taxon>
        <taxon>Alphaproteobacteria</taxon>
        <taxon>Rickettsiales</taxon>
        <taxon>Rickettsiaceae</taxon>
        <taxon>Candidatus Megaera</taxon>
    </lineage>
</organism>
<reference evidence="1 2" key="1">
    <citation type="submission" date="2023-03" db="EMBL/GenBank/DDBJ databases">
        <title>Host association and intracellularity evolved multiple times independently in the Rickettsiales.</title>
        <authorList>
            <person name="Castelli M."/>
            <person name="Nardi T."/>
            <person name="Gammuto L."/>
            <person name="Bellinzona G."/>
            <person name="Sabaneyeva E."/>
            <person name="Potekhin A."/>
            <person name="Serra V."/>
            <person name="Petroni G."/>
            <person name="Sassera D."/>
        </authorList>
    </citation>
    <scope>NUCLEOTIDE SEQUENCE [LARGE SCALE GENOMIC DNA]</scope>
    <source>
        <strain evidence="1 2">Sr 2-6</strain>
    </source>
</reference>
<keyword evidence="2" id="KW-1185">Reference proteome</keyword>
<dbReference type="SMART" id="SM00248">
    <property type="entry name" value="ANK"/>
    <property type="match status" value="3"/>
</dbReference>
<evidence type="ECO:0008006" key="3">
    <source>
        <dbReference type="Google" id="ProtNLM"/>
    </source>
</evidence>
<proteinExistence type="predicted"/>
<dbReference type="InterPro" id="IPR036770">
    <property type="entry name" value="Ankyrin_rpt-contain_sf"/>
</dbReference>
<dbReference type="InterPro" id="IPR002110">
    <property type="entry name" value="Ankyrin_rpt"/>
</dbReference>
<protein>
    <recommendedName>
        <fullName evidence="3">Glutamine amidotransferase domain-containing protein</fullName>
    </recommendedName>
</protein>
<dbReference type="RefSeq" id="WP_322776765.1">
    <property type="nucleotide sequence ID" value="NZ_JARJFB010000054.1"/>
</dbReference>
<dbReference type="Gene3D" id="3.40.50.880">
    <property type="match status" value="1"/>
</dbReference>
<accession>A0ABU5NCH6</accession>
<dbReference type="Proteomes" id="UP001291687">
    <property type="component" value="Unassembled WGS sequence"/>
</dbReference>
<dbReference type="EMBL" id="JARJFB010000054">
    <property type="protein sequence ID" value="MEA0970868.1"/>
    <property type="molecule type" value="Genomic_DNA"/>
</dbReference>
<gene>
    <name evidence="1" type="ORF">Megvenef_00837</name>
</gene>
<sequence length="981" mass="109619">MKEIVLTVPEHAKEFIQSSIRWHQMISSFKEDTPNNEIHVLLKEEHSHATEQELYSGVNLYGLNEQVALSPKGLAHIAKSAASQESVFNYVMSIQNNLIQESVLEVFNDEGIKSNFDFWFDTLPTARSLELMIAMGSNPSSALSHIMSYYNIERDKECTDLIQIALKNGTNASLPNLYSIPSFLPTTAIDLLIENGLTLASVFRASTESSTPAGQLRLLKIVQKHGFSIKDFDDNYFPSLNNFTADFIDLLIGNNIVPVQKILQKIIQLTPNEYSQEKGEFIKSQSLIDKQESLIKHIASKGAELQKITFCMPEFVQNHLQLIIDLCGDFNSFPWNLESLTKEQIELLVEKGLDPNTLAKTIYDLALPKHNHQINTFETATINIHFEELVAIAVRYDLKLNDYFIEQLSKKSYYTSPSGKMVPIAPSVEILKLLNKSKLINADIIFQYAIEYNDLDLLKDAIKEGASIDNATELLNQLISGGNHKFAEYFVTALGISTIDPRAYITGVLSFNVKISQDMITKFAQFFDRVACMELMRAAGASISNITIVSDIYDLYCAYGKNSSDLSPFAREVLNPDIELTAKQLHGQDFTNKWGYSALQLAILAKKLTLADELIDAGHDIYQANNNKTSTIDLFNIITSFNSEEPTKESEQLANKIASQLKDIDIVDKENGESLADLLISTGSSVAERIIELSNDPLFALYKESVDLNNLFKDNLTHIAISNGNDFWSTGAWSVARLLMQNYPNVVFHLITLEMVDKAGVDFLDQFDAFINPGAGDSYPGHKTFKLEDCPLIHPIEKLYQIVLTKAADKAAPYVGMCAGAQHLVLNYKGTLAPLKGYDHGQHTITYLKGTLPYYMVLTKEQQSQMLKTGVFPEITFKSDTAHHYAAVSGNLGKLTLGAISESGVPMSYSSSIHFATQFHPEHFYCRKDESSINQKAWLNNFVELAIMNHNGEDILGHMKSIQDQMQSLLGQVADESTIDV</sequence>
<dbReference type="Gene3D" id="1.25.40.20">
    <property type="entry name" value="Ankyrin repeat-containing domain"/>
    <property type="match status" value="1"/>
</dbReference>
<comment type="caution">
    <text evidence="1">The sequence shown here is derived from an EMBL/GenBank/DDBJ whole genome shotgun (WGS) entry which is preliminary data.</text>
</comment>
<name>A0ABU5NCH6_9RICK</name>
<dbReference type="PROSITE" id="PS51273">
    <property type="entry name" value="GATASE_TYPE_1"/>
    <property type="match status" value="1"/>
</dbReference>
<evidence type="ECO:0000313" key="1">
    <source>
        <dbReference type="EMBL" id="MEA0970868.1"/>
    </source>
</evidence>
<dbReference type="SUPFAM" id="SSF52317">
    <property type="entry name" value="Class I glutamine amidotransferase-like"/>
    <property type="match status" value="1"/>
</dbReference>
<dbReference type="SUPFAM" id="SSF48403">
    <property type="entry name" value="Ankyrin repeat"/>
    <property type="match status" value="1"/>
</dbReference>
<evidence type="ECO:0000313" key="2">
    <source>
        <dbReference type="Proteomes" id="UP001291687"/>
    </source>
</evidence>
<dbReference type="InterPro" id="IPR029062">
    <property type="entry name" value="Class_I_gatase-like"/>
</dbReference>